<gene>
    <name evidence="2" type="ORF">LKE05_12405</name>
</gene>
<reference evidence="2 3" key="1">
    <citation type="submission" date="2021-10" db="EMBL/GenBank/DDBJ databases">
        <title>Anaerobic single-cell dispensing facilitates the cultivation of human gut bacteria.</title>
        <authorList>
            <person name="Afrizal A."/>
        </authorList>
    </citation>
    <scope>NUCLEOTIDE SEQUENCE [LARGE SCALE GENOMIC DNA]</scope>
    <source>
        <strain evidence="2 3">CLA-AA-H232</strain>
    </source>
</reference>
<keyword evidence="3" id="KW-1185">Reference proteome</keyword>
<dbReference type="SMART" id="SM00530">
    <property type="entry name" value="HTH_XRE"/>
    <property type="match status" value="1"/>
</dbReference>
<protein>
    <submittedName>
        <fullName evidence="2">Helix-turn-helix domain-containing protein</fullName>
    </submittedName>
</protein>
<dbReference type="InterPro" id="IPR001387">
    <property type="entry name" value="Cro/C1-type_HTH"/>
</dbReference>
<accession>A0AAE3JAN6</accession>
<sequence length="75" mass="8874">MDALYEKKIGNKIRSIREKRKITQEELSAKLQVRGCDITRSALAKIEVGQRHIYPDEIRHFKEILNVEYDDLFNV</sequence>
<name>A0AAE3JAN6_9FIRM</name>
<dbReference type="GO" id="GO:0003677">
    <property type="term" value="F:DNA binding"/>
    <property type="evidence" value="ECO:0007669"/>
    <property type="project" value="InterPro"/>
</dbReference>
<dbReference type="Proteomes" id="UP001198242">
    <property type="component" value="Unassembled WGS sequence"/>
</dbReference>
<dbReference type="CDD" id="cd00093">
    <property type="entry name" value="HTH_XRE"/>
    <property type="match status" value="1"/>
</dbReference>
<dbReference type="Pfam" id="PF12844">
    <property type="entry name" value="HTH_19"/>
    <property type="match status" value="1"/>
</dbReference>
<proteinExistence type="predicted"/>
<dbReference type="Gene3D" id="1.10.260.40">
    <property type="entry name" value="lambda repressor-like DNA-binding domains"/>
    <property type="match status" value="1"/>
</dbReference>
<evidence type="ECO:0000313" key="3">
    <source>
        <dbReference type="Proteomes" id="UP001198242"/>
    </source>
</evidence>
<comment type="caution">
    <text evidence="2">The sequence shown here is derived from an EMBL/GenBank/DDBJ whole genome shotgun (WGS) entry which is preliminary data.</text>
</comment>
<dbReference type="EMBL" id="JAJEQM010000020">
    <property type="protein sequence ID" value="MCC2211581.1"/>
    <property type="molecule type" value="Genomic_DNA"/>
</dbReference>
<feature type="domain" description="HTH cro/C1-type" evidence="1">
    <location>
        <begin position="13"/>
        <end position="72"/>
    </location>
</feature>
<organism evidence="2 3">
    <name type="scientific">Hominilimicola fabiformis</name>
    <dbReference type="NCBI Taxonomy" id="2885356"/>
    <lineage>
        <taxon>Bacteria</taxon>
        <taxon>Bacillati</taxon>
        <taxon>Bacillota</taxon>
        <taxon>Clostridia</taxon>
        <taxon>Eubacteriales</taxon>
        <taxon>Oscillospiraceae</taxon>
        <taxon>Hominilimicola</taxon>
    </lineage>
</organism>
<dbReference type="SUPFAM" id="SSF47413">
    <property type="entry name" value="lambda repressor-like DNA-binding domains"/>
    <property type="match status" value="1"/>
</dbReference>
<dbReference type="InterPro" id="IPR010982">
    <property type="entry name" value="Lambda_DNA-bd_dom_sf"/>
</dbReference>
<evidence type="ECO:0000313" key="2">
    <source>
        <dbReference type="EMBL" id="MCC2211581.1"/>
    </source>
</evidence>
<evidence type="ECO:0000259" key="1">
    <source>
        <dbReference type="PROSITE" id="PS50943"/>
    </source>
</evidence>
<dbReference type="PROSITE" id="PS50943">
    <property type="entry name" value="HTH_CROC1"/>
    <property type="match status" value="1"/>
</dbReference>
<dbReference type="AlphaFoldDB" id="A0AAE3JAN6"/>
<dbReference type="RefSeq" id="WP_147513809.1">
    <property type="nucleotide sequence ID" value="NZ_JAJEQM010000020.1"/>
</dbReference>